<feature type="signal peptide" evidence="2">
    <location>
        <begin position="1"/>
        <end position="28"/>
    </location>
</feature>
<keyword evidence="4" id="KW-1185">Reference proteome</keyword>
<feature type="compositionally biased region" description="Basic and acidic residues" evidence="1">
    <location>
        <begin position="134"/>
        <end position="148"/>
    </location>
</feature>
<dbReference type="OrthoDB" id="6372303at2"/>
<name>A0A1I4TH50_9GAMM</name>
<feature type="compositionally biased region" description="Polar residues" evidence="1">
    <location>
        <begin position="115"/>
        <end position="129"/>
    </location>
</feature>
<proteinExistence type="predicted"/>
<evidence type="ECO:0000313" key="4">
    <source>
        <dbReference type="Proteomes" id="UP000198519"/>
    </source>
</evidence>
<evidence type="ECO:0000313" key="3">
    <source>
        <dbReference type="EMBL" id="SFM75985.1"/>
    </source>
</evidence>
<evidence type="ECO:0000256" key="1">
    <source>
        <dbReference type="SAM" id="MobiDB-lite"/>
    </source>
</evidence>
<dbReference type="Proteomes" id="UP000198519">
    <property type="component" value="Unassembled WGS sequence"/>
</dbReference>
<accession>A0A1I4TH50</accession>
<sequence length="155" mass="17552">MIKTTKQSLTARTLLLTGAVLMAGQAAAVGKNDENNPGANHRQAGNQQHEQMREEAELRRQQADQMREQGEEAAARGQRDMEQRREHAEDEMESRREQGEARMERHRDDMERAANGQSGRPANAGSSDVNPGERGSEQGQESKQEHSKAWWNFWD</sequence>
<dbReference type="STRING" id="488535.SAMN04487963_3624"/>
<protein>
    <submittedName>
        <fullName evidence="3">Uncharacterized protein</fullName>
    </submittedName>
</protein>
<organism evidence="3 4">
    <name type="scientific">Marinobacter zhejiangensis</name>
    <dbReference type="NCBI Taxonomy" id="488535"/>
    <lineage>
        <taxon>Bacteria</taxon>
        <taxon>Pseudomonadati</taxon>
        <taxon>Pseudomonadota</taxon>
        <taxon>Gammaproteobacteria</taxon>
        <taxon>Pseudomonadales</taxon>
        <taxon>Marinobacteraceae</taxon>
        <taxon>Marinobacter</taxon>
    </lineage>
</organism>
<feature type="compositionally biased region" description="Basic and acidic residues" evidence="1">
    <location>
        <begin position="50"/>
        <end position="112"/>
    </location>
</feature>
<dbReference type="EMBL" id="FOUE01000007">
    <property type="protein sequence ID" value="SFM75985.1"/>
    <property type="molecule type" value="Genomic_DNA"/>
</dbReference>
<gene>
    <name evidence="3" type="ORF">SAMN04487963_3624</name>
</gene>
<dbReference type="RefSeq" id="WP_092026547.1">
    <property type="nucleotide sequence ID" value="NZ_FOUE01000007.1"/>
</dbReference>
<feature type="region of interest" description="Disordered" evidence="1">
    <location>
        <begin position="28"/>
        <end position="155"/>
    </location>
</feature>
<reference evidence="4" key="1">
    <citation type="submission" date="2016-10" db="EMBL/GenBank/DDBJ databases">
        <authorList>
            <person name="Varghese N."/>
            <person name="Submissions S."/>
        </authorList>
    </citation>
    <scope>NUCLEOTIDE SEQUENCE [LARGE SCALE GENOMIC DNA]</scope>
    <source>
        <strain evidence="4">CGMCC 1.7061</strain>
    </source>
</reference>
<keyword evidence="2" id="KW-0732">Signal</keyword>
<evidence type="ECO:0000256" key="2">
    <source>
        <dbReference type="SAM" id="SignalP"/>
    </source>
</evidence>
<dbReference type="AlphaFoldDB" id="A0A1I4TH50"/>
<feature type="compositionally biased region" description="Polar residues" evidence="1">
    <location>
        <begin position="35"/>
        <end position="49"/>
    </location>
</feature>
<feature type="chain" id="PRO_5011647576" evidence="2">
    <location>
        <begin position="29"/>
        <end position="155"/>
    </location>
</feature>